<dbReference type="EMBL" id="VWOX01000010">
    <property type="protein sequence ID" value="KAA5541329.1"/>
    <property type="molecule type" value="Genomic_DNA"/>
</dbReference>
<name>A0A5M6D681_9BACT</name>
<keyword evidence="6" id="KW-1185">Reference proteome</keyword>
<feature type="domain" description="Pilus formation protein N-terminal" evidence="4">
    <location>
        <begin position="83"/>
        <end position="141"/>
    </location>
</feature>
<dbReference type="AlphaFoldDB" id="A0A5M6D681"/>
<dbReference type="Pfam" id="PF00263">
    <property type="entry name" value="Secretin"/>
    <property type="match status" value="1"/>
</dbReference>
<organism evidence="5 6">
    <name type="scientific">Roseiconus nitratireducens</name>
    <dbReference type="NCBI Taxonomy" id="2605748"/>
    <lineage>
        <taxon>Bacteria</taxon>
        <taxon>Pseudomonadati</taxon>
        <taxon>Planctomycetota</taxon>
        <taxon>Planctomycetia</taxon>
        <taxon>Pirellulales</taxon>
        <taxon>Pirellulaceae</taxon>
        <taxon>Roseiconus</taxon>
    </lineage>
</organism>
<dbReference type="InterPro" id="IPR001775">
    <property type="entry name" value="GspD/PilQ"/>
</dbReference>
<protein>
    <submittedName>
        <fullName evidence="5">Uncharacterized protein</fullName>
    </submittedName>
</protein>
<feature type="domain" description="Type II/III secretion system secretin-like" evidence="3">
    <location>
        <begin position="363"/>
        <end position="527"/>
    </location>
</feature>
<comment type="caution">
    <text evidence="5">The sequence shown here is derived from an EMBL/GenBank/DDBJ whole genome shotgun (WGS) entry which is preliminary data.</text>
</comment>
<dbReference type="GO" id="GO:0009306">
    <property type="term" value="P:protein secretion"/>
    <property type="evidence" value="ECO:0007669"/>
    <property type="project" value="InterPro"/>
</dbReference>
<evidence type="ECO:0000259" key="4">
    <source>
        <dbReference type="Pfam" id="PF13629"/>
    </source>
</evidence>
<proteinExistence type="inferred from homology"/>
<dbReference type="PANTHER" id="PTHR30332">
    <property type="entry name" value="PROBABLE GENERAL SECRETION PATHWAY PROTEIN D"/>
    <property type="match status" value="1"/>
</dbReference>
<dbReference type="GO" id="GO:0015627">
    <property type="term" value="C:type II protein secretion system complex"/>
    <property type="evidence" value="ECO:0007669"/>
    <property type="project" value="TreeGrafter"/>
</dbReference>
<dbReference type="Pfam" id="PF13629">
    <property type="entry name" value="T2SS-T3SS_pil_N"/>
    <property type="match status" value="1"/>
</dbReference>
<dbReference type="PRINTS" id="PR00811">
    <property type="entry name" value="BCTERIALGSPD"/>
</dbReference>
<evidence type="ECO:0000259" key="3">
    <source>
        <dbReference type="Pfam" id="PF00263"/>
    </source>
</evidence>
<dbReference type="PANTHER" id="PTHR30332:SF17">
    <property type="entry name" value="TYPE IV PILIATION SYSTEM PROTEIN DR_0774-RELATED"/>
    <property type="match status" value="1"/>
</dbReference>
<evidence type="ECO:0000313" key="6">
    <source>
        <dbReference type="Proteomes" id="UP000324479"/>
    </source>
</evidence>
<dbReference type="InterPro" id="IPR050810">
    <property type="entry name" value="Bact_Secretion_Sys_Channel"/>
</dbReference>
<comment type="similarity">
    <text evidence="1">Belongs to the bacterial secretin family.</text>
</comment>
<sequence>MRFQCRRMNEVAVTLALWMSFSVIPIAHGQMPLSKIPPEGQQRTPLLQSVEEAPARSQEQFGTFVKEISSNDAIFRLRAGQGRLLVLQSDLVTPEGQSPLIAAGDPSVIEFEVVGPRHVRITGQRIGVTDLSIVTPDNENISMEVHVTADLEFLAARLNEIFPDAYLELSPLRDHVVVKGEARDTRQVAQIIRTIESFLVSVVAQEAVDVKGRGTTSVDDIPPPTQPRSAPSDGQADAAPRAEVVPGAESLEVKAEIPVPQVINLIRVPGPQQVLLKVQIAELNRTALREFGTSFLFQGNNYAVGTTVGPPLPTGNNMGTGGGIASNAASGILGLLNPLPGQDTITKFAVFDGGDVNLLFNSLRNNQLLKILAEPNLVAMHGQEAQFLSGGEFPVPVPQAGLGGAGVVTIEYRKFGVELDFVPHILDNDRIRLAVSPSVSSLDFATGISIQGTSVPGLNTRNTSTVVELREGQSLAISGILQVETAGGTSRIPGLGDLPYIGPLFSNNSTRTVEKELLVTVTPHLVDAVEPEQLPPPPGAMVCEPNDHEFYLKGWIEGDGDGLYRSTTSWAHPFSSNEHLRAAEDYYMCGPHGYSK</sequence>
<evidence type="ECO:0000256" key="1">
    <source>
        <dbReference type="RuleBase" id="RU004003"/>
    </source>
</evidence>
<feature type="region of interest" description="Disordered" evidence="2">
    <location>
        <begin position="214"/>
        <end position="243"/>
    </location>
</feature>
<dbReference type="InterPro" id="IPR032789">
    <property type="entry name" value="T2SS-T3SS_pil_N"/>
</dbReference>
<reference evidence="5 6" key="1">
    <citation type="submission" date="2019-08" db="EMBL/GenBank/DDBJ databases">
        <authorList>
            <person name="Dhanesh K."/>
            <person name="Kumar G."/>
            <person name="Sasikala C."/>
            <person name="Venkata Ramana C."/>
        </authorList>
    </citation>
    <scope>NUCLEOTIDE SEQUENCE [LARGE SCALE GENOMIC DNA]</scope>
    <source>
        <strain evidence="5 6">JC645</strain>
    </source>
</reference>
<accession>A0A5M6D681</accession>
<evidence type="ECO:0000256" key="2">
    <source>
        <dbReference type="SAM" id="MobiDB-lite"/>
    </source>
</evidence>
<dbReference type="InterPro" id="IPR004846">
    <property type="entry name" value="T2SS/T3SS_dom"/>
</dbReference>
<gene>
    <name evidence="5" type="ORF">FYK55_17280</name>
</gene>
<evidence type="ECO:0000313" key="5">
    <source>
        <dbReference type="EMBL" id="KAA5541329.1"/>
    </source>
</evidence>
<dbReference type="Proteomes" id="UP000324479">
    <property type="component" value="Unassembled WGS sequence"/>
</dbReference>